<accession>A0ABU6RFN6</accession>
<reference evidence="1 2" key="1">
    <citation type="journal article" date="2023" name="Plants (Basel)">
        <title>Bridging the Gap: Combining Genomics and Transcriptomics Approaches to Understand Stylosanthes scabra, an Orphan Legume from the Brazilian Caatinga.</title>
        <authorList>
            <person name="Ferreira-Neto J.R.C."/>
            <person name="da Silva M.D."/>
            <person name="Binneck E."/>
            <person name="de Melo N.F."/>
            <person name="da Silva R.H."/>
            <person name="de Melo A.L.T.M."/>
            <person name="Pandolfi V."/>
            <person name="Bustamante F.O."/>
            <person name="Brasileiro-Vidal A.C."/>
            <person name="Benko-Iseppon A.M."/>
        </authorList>
    </citation>
    <scope>NUCLEOTIDE SEQUENCE [LARGE SCALE GENOMIC DNA]</scope>
    <source>
        <tissue evidence="1">Leaves</tissue>
    </source>
</reference>
<sequence>MTAPAPLGLSPPHAASTLSFKRFGAGDSQAMGFKLPDDNDWSDWLLISLIEINLFLLHHRSCKHSKEVRILSQSIISNIFSIHVCIDCSSLSPIFKLNGDINQNLRTQLLFLNNDRKTILQMKLSVRGCAFVFQRHFDGN</sequence>
<keyword evidence="2" id="KW-1185">Reference proteome</keyword>
<proteinExistence type="predicted"/>
<evidence type="ECO:0000313" key="1">
    <source>
        <dbReference type="EMBL" id="MED6122639.1"/>
    </source>
</evidence>
<dbReference type="Proteomes" id="UP001341840">
    <property type="component" value="Unassembled WGS sequence"/>
</dbReference>
<protein>
    <submittedName>
        <fullName evidence="1">Uncharacterized protein</fullName>
    </submittedName>
</protein>
<evidence type="ECO:0000313" key="2">
    <source>
        <dbReference type="Proteomes" id="UP001341840"/>
    </source>
</evidence>
<comment type="caution">
    <text evidence="1">The sequence shown here is derived from an EMBL/GenBank/DDBJ whole genome shotgun (WGS) entry which is preliminary data.</text>
</comment>
<name>A0ABU6RFN6_9FABA</name>
<organism evidence="1 2">
    <name type="scientific">Stylosanthes scabra</name>
    <dbReference type="NCBI Taxonomy" id="79078"/>
    <lineage>
        <taxon>Eukaryota</taxon>
        <taxon>Viridiplantae</taxon>
        <taxon>Streptophyta</taxon>
        <taxon>Embryophyta</taxon>
        <taxon>Tracheophyta</taxon>
        <taxon>Spermatophyta</taxon>
        <taxon>Magnoliopsida</taxon>
        <taxon>eudicotyledons</taxon>
        <taxon>Gunneridae</taxon>
        <taxon>Pentapetalae</taxon>
        <taxon>rosids</taxon>
        <taxon>fabids</taxon>
        <taxon>Fabales</taxon>
        <taxon>Fabaceae</taxon>
        <taxon>Papilionoideae</taxon>
        <taxon>50 kb inversion clade</taxon>
        <taxon>dalbergioids sensu lato</taxon>
        <taxon>Dalbergieae</taxon>
        <taxon>Pterocarpus clade</taxon>
        <taxon>Stylosanthes</taxon>
    </lineage>
</organism>
<dbReference type="EMBL" id="JASCZI010030440">
    <property type="protein sequence ID" value="MED6122639.1"/>
    <property type="molecule type" value="Genomic_DNA"/>
</dbReference>
<gene>
    <name evidence="1" type="ORF">PIB30_041662</name>
</gene>